<dbReference type="Pfam" id="PF00400">
    <property type="entry name" value="WD40"/>
    <property type="match status" value="3"/>
</dbReference>
<feature type="compositionally biased region" description="Low complexity" evidence="3">
    <location>
        <begin position="98"/>
        <end position="123"/>
    </location>
</feature>
<keyword evidence="5" id="KW-1185">Reference proteome</keyword>
<dbReference type="STRING" id="564608.C1N283"/>
<dbReference type="GeneID" id="9687685"/>
<dbReference type="InterPro" id="IPR001680">
    <property type="entry name" value="WD40_rpt"/>
</dbReference>
<dbReference type="RefSeq" id="XP_003062246.1">
    <property type="nucleotide sequence ID" value="XM_003062200.1"/>
</dbReference>
<dbReference type="KEGG" id="mpp:MICPUCDRAFT_51884"/>
<dbReference type="InterPro" id="IPR036322">
    <property type="entry name" value="WD40_repeat_dom_sf"/>
</dbReference>
<dbReference type="PANTHER" id="PTHR19854">
    <property type="entry name" value="TRANSDUCIN BETA-LIKE 3"/>
    <property type="match status" value="1"/>
</dbReference>
<dbReference type="SUPFAM" id="SSF50978">
    <property type="entry name" value="WD40 repeat-like"/>
    <property type="match status" value="1"/>
</dbReference>
<name>C1N283_MICPC</name>
<dbReference type="SMART" id="SM00320">
    <property type="entry name" value="WD40"/>
    <property type="match status" value="5"/>
</dbReference>
<evidence type="ECO:0000313" key="5">
    <source>
        <dbReference type="Proteomes" id="UP000001876"/>
    </source>
</evidence>
<dbReference type="AlphaFoldDB" id="C1N283"/>
<evidence type="ECO:0000313" key="4">
    <source>
        <dbReference type="EMBL" id="EEH53958.1"/>
    </source>
</evidence>
<dbReference type="Gene3D" id="2.130.10.10">
    <property type="entry name" value="YVTN repeat-like/Quinoprotein amine dehydrogenase"/>
    <property type="match status" value="2"/>
</dbReference>
<feature type="region of interest" description="Disordered" evidence="3">
    <location>
        <begin position="88"/>
        <end position="123"/>
    </location>
</feature>
<accession>C1N283</accession>
<gene>
    <name evidence="4" type="ORF">MICPUCDRAFT_51884</name>
</gene>
<evidence type="ECO:0000256" key="3">
    <source>
        <dbReference type="SAM" id="MobiDB-lite"/>
    </source>
</evidence>
<dbReference type="eggNOG" id="KOG0322">
    <property type="taxonomic scope" value="Eukaryota"/>
</dbReference>
<sequence length="473" mass="48079">MGNPAPDPVVLRGHGADVQCLAFARLDDARCLLSGRVLRPRASVSPPCKVLKDRRSPRERGRMETSLSDSNGDVVAWDLTTRRPAWRTRAHTPSSGTLAVALAPSSSSSSSSSETSSSAASVLSQGRDGTLKCWRAPPSFASASSASPSAATPADATWTASTGAYHFCKFAVAAASGGGGASSGAFYTLVPIRPQRPSFAAAAAAETSGVDVLCLPSASGGECGGPTLVTKLVMRGGAAAAEDGTSTVAHEKGAGAVMALSFVPRRGGDDSDDARPPLLLAAYEEGTVALWDPNRRAAANEENEDESPLWRDRVHEDAATCVAADADGAGFVTGGADGRVCAFSLAFDAAATTTTPTATVTMRHAHGPYTPSANVADRARWGGRAAGAGVSDVAIRGDGKLVAAACWDGRVRVYAYRGKTPKTLASLAFHSDVVTSVAFAGVGGGEDDGGGVLASASRDGCVALWPVFPTAGK</sequence>
<feature type="region of interest" description="Disordered" evidence="3">
    <location>
        <begin position="44"/>
        <end position="70"/>
    </location>
</feature>
<dbReference type="EMBL" id="GG663745">
    <property type="protein sequence ID" value="EEH53958.1"/>
    <property type="molecule type" value="Genomic_DNA"/>
</dbReference>
<evidence type="ECO:0000256" key="2">
    <source>
        <dbReference type="ARBA" id="ARBA00022737"/>
    </source>
</evidence>
<dbReference type="OrthoDB" id="7668193at2759"/>
<proteinExistence type="predicted"/>
<dbReference type="InterPro" id="IPR015943">
    <property type="entry name" value="WD40/YVTN_repeat-like_dom_sf"/>
</dbReference>
<evidence type="ECO:0000256" key="1">
    <source>
        <dbReference type="ARBA" id="ARBA00022574"/>
    </source>
</evidence>
<keyword evidence="2" id="KW-0677">Repeat</keyword>
<protein>
    <submittedName>
        <fullName evidence="4">Predicted protein</fullName>
    </submittedName>
</protein>
<dbReference type="Proteomes" id="UP000001876">
    <property type="component" value="Unassembled WGS sequence"/>
</dbReference>
<dbReference type="PANTHER" id="PTHR19854:SF1">
    <property type="entry name" value="GUANINE NUCLEOTIDE-BINDING PROTEIN SUBUNIT BETA-LIKE PROTEIN 1"/>
    <property type="match status" value="1"/>
</dbReference>
<keyword evidence="1" id="KW-0853">WD repeat</keyword>
<feature type="compositionally biased region" description="Basic and acidic residues" evidence="3">
    <location>
        <begin position="50"/>
        <end position="63"/>
    </location>
</feature>
<organism evidence="5">
    <name type="scientific">Micromonas pusilla (strain CCMP1545)</name>
    <name type="common">Picoplanktonic green alga</name>
    <dbReference type="NCBI Taxonomy" id="564608"/>
    <lineage>
        <taxon>Eukaryota</taxon>
        <taxon>Viridiplantae</taxon>
        <taxon>Chlorophyta</taxon>
        <taxon>Mamiellophyceae</taxon>
        <taxon>Mamiellales</taxon>
        <taxon>Mamiellaceae</taxon>
        <taxon>Micromonas</taxon>
    </lineage>
</organism>
<reference evidence="4 5" key="1">
    <citation type="journal article" date="2009" name="Science">
        <title>Green evolution and dynamic adaptations revealed by genomes of the marine picoeukaryotes Micromonas.</title>
        <authorList>
            <person name="Worden A.Z."/>
            <person name="Lee J.H."/>
            <person name="Mock T."/>
            <person name="Rouze P."/>
            <person name="Simmons M.P."/>
            <person name="Aerts A.L."/>
            <person name="Allen A.E."/>
            <person name="Cuvelier M.L."/>
            <person name="Derelle E."/>
            <person name="Everett M.V."/>
            <person name="Foulon E."/>
            <person name="Grimwood J."/>
            <person name="Gundlach H."/>
            <person name="Henrissat B."/>
            <person name="Napoli C."/>
            <person name="McDonald S.M."/>
            <person name="Parker M.S."/>
            <person name="Rombauts S."/>
            <person name="Salamov A."/>
            <person name="Von Dassow P."/>
            <person name="Badger J.H."/>
            <person name="Coutinho P.M."/>
            <person name="Demir E."/>
            <person name="Dubchak I."/>
            <person name="Gentemann C."/>
            <person name="Eikrem W."/>
            <person name="Gready J.E."/>
            <person name="John U."/>
            <person name="Lanier W."/>
            <person name="Lindquist E.A."/>
            <person name="Lucas S."/>
            <person name="Mayer K.F."/>
            <person name="Moreau H."/>
            <person name="Not F."/>
            <person name="Otillar R."/>
            <person name="Panaud O."/>
            <person name="Pangilinan J."/>
            <person name="Paulsen I."/>
            <person name="Piegu B."/>
            <person name="Poliakov A."/>
            <person name="Robbens S."/>
            <person name="Schmutz J."/>
            <person name="Toulza E."/>
            <person name="Wyss T."/>
            <person name="Zelensky A."/>
            <person name="Zhou K."/>
            <person name="Armbrust E.V."/>
            <person name="Bhattacharya D."/>
            <person name="Goodenough U.W."/>
            <person name="Van de Peer Y."/>
            <person name="Grigoriev I.V."/>
        </authorList>
    </citation>
    <scope>NUCLEOTIDE SEQUENCE [LARGE SCALE GENOMIC DNA]</scope>
    <source>
        <strain evidence="4 5">CCMP1545</strain>
    </source>
</reference>